<accession>A0A0C9ZV95</accession>
<dbReference type="HOGENOM" id="CLU_053391_0_0_1"/>
<dbReference type="EMBL" id="KN835258">
    <property type="protein sequence ID" value="KIK41775.1"/>
    <property type="molecule type" value="Genomic_DNA"/>
</dbReference>
<name>A0A0C9ZV95_9AGAM</name>
<protein>
    <submittedName>
        <fullName evidence="1">Uncharacterized protein</fullName>
    </submittedName>
</protein>
<reference evidence="2" key="2">
    <citation type="submission" date="2015-01" db="EMBL/GenBank/DDBJ databases">
        <title>Evolutionary Origins and Diversification of the Mycorrhizal Mutualists.</title>
        <authorList>
            <consortium name="DOE Joint Genome Institute"/>
            <consortium name="Mycorrhizal Genomics Consortium"/>
            <person name="Kohler A."/>
            <person name="Kuo A."/>
            <person name="Nagy L.G."/>
            <person name="Floudas D."/>
            <person name="Copeland A."/>
            <person name="Barry K.W."/>
            <person name="Cichocki N."/>
            <person name="Veneault-Fourrey C."/>
            <person name="LaButti K."/>
            <person name="Lindquist E.A."/>
            <person name="Lipzen A."/>
            <person name="Lundell T."/>
            <person name="Morin E."/>
            <person name="Murat C."/>
            <person name="Riley R."/>
            <person name="Ohm R."/>
            <person name="Sun H."/>
            <person name="Tunlid A."/>
            <person name="Henrissat B."/>
            <person name="Grigoriev I.V."/>
            <person name="Hibbett D.S."/>
            <person name="Martin F."/>
        </authorList>
    </citation>
    <scope>NUCLEOTIDE SEQUENCE [LARGE SCALE GENOMIC DNA]</scope>
    <source>
        <strain evidence="2">UH-Slu-Lm8-n1</strain>
    </source>
</reference>
<keyword evidence="2" id="KW-1185">Reference proteome</keyword>
<evidence type="ECO:0000313" key="1">
    <source>
        <dbReference type="EMBL" id="KIK41775.1"/>
    </source>
</evidence>
<sequence>MWNLGMCWKIYLRAKSSEHNDRDSSALFSKMQRFSIADILTKTLADPSSLWNLQISWQSNSHLPEDFDWLVEYLGDVCSNDHATAGDILVLLSSMSVSCSPAKQRPYIEKLIACMGSSMPPRLRHAALRAAHSFQEALASIDIVDDGDMVLTNFSPAILTAVCPQPCATPTDTGPDCFFDDDRDLCYLELIFALTRYSQWRPHLYGDGHIDRCSSIVAKSCDFDVYLYLRSVVPQPHPFYLAGIFLRTTSEEVSVTSLSSITEQQWWDTMRQAWHSAYRTIDNTHCVEFLPVLVEGTKKCSYQKGRKPRFTRV</sequence>
<dbReference type="InParanoid" id="A0A0C9ZV95"/>
<organism evidence="1 2">
    <name type="scientific">Suillus luteus UH-Slu-Lm8-n1</name>
    <dbReference type="NCBI Taxonomy" id="930992"/>
    <lineage>
        <taxon>Eukaryota</taxon>
        <taxon>Fungi</taxon>
        <taxon>Dikarya</taxon>
        <taxon>Basidiomycota</taxon>
        <taxon>Agaricomycotina</taxon>
        <taxon>Agaricomycetes</taxon>
        <taxon>Agaricomycetidae</taxon>
        <taxon>Boletales</taxon>
        <taxon>Suillineae</taxon>
        <taxon>Suillaceae</taxon>
        <taxon>Suillus</taxon>
    </lineage>
</organism>
<evidence type="ECO:0000313" key="2">
    <source>
        <dbReference type="Proteomes" id="UP000054485"/>
    </source>
</evidence>
<reference evidence="1 2" key="1">
    <citation type="submission" date="2014-04" db="EMBL/GenBank/DDBJ databases">
        <authorList>
            <consortium name="DOE Joint Genome Institute"/>
            <person name="Kuo A."/>
            <person name="Ruytinx J."/>
            <person name="Rineau F."/>
            <person name="Colpaert J."/>
            <person name="Kohler A."/>
            <person name="Nagy L.G."/>
            <person name="Floudas D."/>
            <person name="Copeland A."/>
            <person name="Barry K.W."/>
            <person name="Cichocki N."/>
            <person name="Veneault-Fourrey C."/>
            <person name="LaButti K."/>
            <person name="Lindquist E.A."/>
            <person name="Lipzen A."/>
            <person name="Lundell T."/>
            <person name="Morin E."/>
            <person name="Murat C."/>
            <person name="Sun H."/>
            <person name="Tunlid A."/>
            <person name="Henrissat B."/>
            <person name="Grigoriev I.V."/>
            <person name="Hibbett D.S."/>
            <person name="Martin F."/>
            <person name="Nordberg H.P."/>
            <person name="Cantor M.N."/>
            <person name="Hua S.X."/>
        </authorList>
    </citation>
    <scope>NUCLEOTIDE SEQUENCE [LARGE SCALE GENOMIC DNA]</scope>
    <source>
        <strain evidence="1 2">UH-Slu-Lm8-n1</strain>
    </source>
</reference>
<dbReference type="STRING" id="930992.A0A0C9ZV95"/>
<dbReference type="OrthoDB" id="2681691at2759"/>
<dbReference type="Proteomes" id="UP000054485">
    <property type="component" value="Unassembled WGS sequence"/>
</dbReference>
<proteinExistence type="predicted"/>
<gene>
    <name evidence="1" type="ORF">CY34DRAFT_184672</name>
</gene>
<dbReference type="AlphaFoldDB" id="A0A0C9ZV95"/>